<dbReference type="InterPro" id="IPR000477">
    <property type="entry name" value="RT_dom"/>
</dbReference>
<reference evidence="2 3" key="1">
    <citation type="journal article" date="2023" name="J. Hered.">
        <title>Chromosome-level genome of the wood stork (Mycteria americana) provides insight into avian chromosome evolution.</title>
        <authorList>
            <person name="Flamio R. Jr."/>
            <person name="Ramstad K.M."/>
        </authorList>
    </citation>
    <scope>NUCLEOTIDE SEQUENCE [LARGE SCALE GENOMIC DNA]</scope>
    <source>
        <strain evidence="2">JAX WOST 10</strain>
    </source>
</reference>
<dbReference type="CDD" id="cd01650">
    <property type="entry name" value="RT_nLTR_like"/>
    <property type="match status" value="1"/>
</dbReference>
<dbReference type="InterPro" id="IPR043502">
    <property type="entry name" value="DNA/RNA_pol_sf"/>
</dbReference>
<protein>
    <recommendedName>
        <fullName evidence="1">Reverse transcriptase domain-containing protein</fullName>
    </recommendedName>
</protein>
<dbReference type="Pfam" id="PF00078">
    <property type="entry name" value="RVT_1"/>
    <property type="match status" value="1"/>
</dbReference>
<gene>
    <name evidence="2" type="ORF">QYF61_003383</name>
</gene>
<accession>A0AAN7S4B8</accession>
<dbReference type="PROSITE" id="PS50878">
    <property type="entry name" value="RT_POL"/>
    <property type="match status" value="1"/>
</dbReference>
<proteinExistence type="predicted"/>
<dbReference type="SUPFAM" id="SSF56672">
    <property type="entry name" value="DNA/RNA polymerases"/>
    <property type="match status" value="1"/>
</dbReference>
<feature type="domain" description="Reverse transcriptase" evidence="1">
    <location>
        <begin position="1"/>
        <end position="195"/>
    </location>
</feature>
<dbReference type="Proteomes" id="UP001333110">
    <property type="component" value="Unassembled WGS sequence"/>
</dbReference>
<keyword evidence="3" id="KW-1185">Reference proteome</keyword>
<evidence type="ECO:0000313" key="3">
    <source>
        <dbReference type="Proteomes" id="UP001333110"/>
    </source>
</evidence>
<dbReference type="EMBL" id="JAUNZN010000007">
    <property type="protein sequence ID" value="KAK4817953.1"/>
    <property type="molecule type" value="Genomic_DNA"/>
</dbReference>
<dbReference type="AlphaFoldDB" id="A0AAN7S4B8"/>
<evidence type="ECO:0000259" key="1">
    <source>
        <dbReference type="PROSITE" id="PS50878"/>
    </source>
</evidence>
<evidence type="ECO:0000313" key="2">
    <source>
        <dbReference type="EMBL" id="KAK4817953.1"/>
    </source>
</evidence>
<sequence length="370" mass="42351">MEQIILSAVTRHIQDNQVVRPSQHGFMKGRSCLTNLISFHDKVTRLVDEGKAVVVYLDFSKAFDTVSHSILLETLAAHGLDGWRPVTSGVPQGSVLGPVLFNIFINDLDEGIECTVSKFAEDTKLCGSVDLLEGRKALQRDRDRLDRWAEVNCMRFNKAKCWVLHLGHNNPMQRYRLGEEWLESCPAETDLGVLVNSRLNMSQQCAQVAKKANSILACIRNSVASSTIEYCVQFWAPHYKRDIEVLERVQRRATKLVKGLEQKSYEERLRELGLFSLEKRRLRGDLIALFNYLKGGCRQVGVGLFSQVTSHRTRGNGLKLRQGRFRLDIRKNFIAKRVVKHWNRLPREVVESPSLEVFKRCVDMVLRDMV</sequence>
<comment type="caution">
    <text evidence="2">The sequence shown here is derived from an EMBL/GenBank/DDBJ whole genome shotgun (WGS) entry which is preliminary data.</text>
</comment>
<organism evidence="2 3">
    <name type="scientific">Mycteria americana</name>
    <name type="common">Wood stork</name>
    <dbReference type="NCBI Taxonomy" id="33587"/>
    <lineage>
        <taxon>Eukaryota</taxon>
        <taxon>Metazoa</taxon>
        <taxon>Chordata</taxon>
        <taxon>Craniata</taxon>
        <taxon>Vertebrata</taxon>
        <taxon>Euteleostomi</taxon>
        <taxon>Archelosauria</taxon>
        <taxon>Archosauria</taxon>
        <taxon>Dinosauria</taxon>
        <taxon>Saurischia</taxon>
        <taxon>Theropoda</taxon>
        <taxon>Coelurosauria</taxon>
        <taxon>Aves</taxon>
        <taxon>Neognathae</taxon>
        <taxon>Neoaves</taxon>
        <taxon>Aequornithes</taxon>
        <taxon>Ciconiiformes</taxon>
        <taxon>Ciconiidae</taxon>
        <taxon>Mycteria</taxon>
    </lineage>
</organism>
<name>A0AAN7S4B8_MYCAM</name>
<dbReference type="PANTHER" id="PTHR33332">
    <property type="entry name" value="REVERSE TRANSCRIPTASE DOMAIN-CONTAINING PROTEIN"/>
    <property type="match status" value="1"/>
</dbReference>